<evidence type="ECO:0000256" key="5">
    <source>
        <dbReference type="SAM" id="MobiDB-lite"/>
    </source>
</evidence>
<dbReference type="PANTHER" id="PTHR45922">
    <property type="entry name" value="CLEAVAGE AND POLYADENYLATION SPECIFICITY FACTOR SUBUNIT 2"/>
    <property type="match status" value="1"/>
</dbReference>
<dbReference type="Pfam" id="PF10996">
    <property type="entry name" value="Beta-Casp"/>
    <property type="match status" value="1"/>
</dbReference>
<reference evidence="7" key="1">
    <citation type="submission" date="2023-03" db="EMBL/GenBank/DDBJ databases">
        <title>Mating type loci evolution in Malassezia.</title>
        <authorList>
            <person name="Coelho M.A."/>
        </authorList>
    </citation>
    <scope>NUCLEOTIDE SEQUENCE</scope>
    <source>
        <strain evidence="7">CBS 11721</strain>
    </source>
</reference>
<accession>A0AAF0JAY1</accession>
<feature type="region of interest" description="Disordered" evidence="5">
    <location>
        <begin position="475"/>
        <end position="531"/>
    </location>
</feature>
<evidence type="ECO:0000313" key="8">
    <source>
        <dbReference type="Proteomes" id="UP001219933"/>
    </source>
</evidence>
<name>A0AAF0JAY1_9BASI</name>
<keyword evidence="8" id="KW-1185">Reference proteome</keyword>
<keyword evidence="3 4" id="KW-0539">Nucleus</keyword>
<protein>
    <recommendedName>
        <fullName evidence="4">Cleavage and polyadenylation specificity factor subunit 2</fullName>
    </recommendedName>
    <alternativeName>
        <fullName evidence="4">Cleavage and polyadenylation specificity factor 100 kDa subunit</fullName>
    </alternativeName>
</protein>
<feature type="region of interest" description="Disordered" evidence="5">
    <location>
        <begin position="598"/>
        <end position="631"/>
    </location>
</feature>
<dbReference type="AlphaFoldDB" id="A0AAF0JAY1"/>
<proteinExistence type="inferred from homology"/>
<dbReference type="InterPro" id="IPR001279">
    <property type="entry name" value="Metallo-B-lactamas"/>
</dbReference>
<keyword evidence="2 4" id="KW-0507">mRNA processing</keyword>
<keyword evidence="4" id="KW-0694">RNA-binding</keyword>
<dbReference type="SMART" id="SM01027">
    <property type="entry name" value="Beta-Casp"/>
    <property type="match status" value="1"/>
</dbReference>
<dbReference type="PANTHER" id="PTHR45922:SF1">
    <property type="entry name" value="CLEAVAGE AND POLYADENYLATION SPECIFICITY FACTOR SUBUNIT 2"/>
    <property type="match status" value="1"/>
</dbReference>
<dbReference type="InterPro" id="IPR022712">
    <property type="entry name" value="Beta_Casp"/>
</dbReference>
<feature type="domain" description="Beta-Casp" evidence="6">
    <location>
        <begin position="285"/>
        <end position="422"/>
    </location>
</feature>
<dbReference type="Proteomes" id="UP001219933">
    <property type="component" value="Chromosome 2"/>
</dbReference>
<sequence length="854" mass="93018">MLEFTPLSGPYVPQGTSGDEKADVRIEQPKALAYLLEIDQVRVLLDCGAPESFDFSGMQAPPGEGELIGLLPDVLARIAPTIDLVLLTHASVANMGFYAYARARLGLMCPAYATLPVQTMGRLGMLEARRTLAEEVDLKADNPYCVPTETEIDDAFESIRAVRYMQPTALDGKCAGLVLSAYGAGHSLGGTVWKLRSPSVGTIVMAIDWNHNRERHIDGTALLATAGEQRGDAVGRPDVLITSIERGLLVNARRKECDAALLDMINRTLVGGHSVLIPVDSAPRLLELLVLLDQHWAFAYQHMRFPLCLVSHTGQEFVERARTFMEWTTKNWATQLLSDKGKKKGRTATLQSPLDFGSLRFYSSMEALRSSLAPSQAKVVLATPPTLACGASQHMLNEMLADPDALVLLTSRSEPGSLTRSLFERWNSAQSEPGSWRAGRVGIPVSVGGHMSYTVRRRVRLAGEELRAYVERTRAANEAQERERTHMERSQRKLEADVDDSSDSDSSSDGGADDDGEDTLHASTRGLAPERLGNEGAALSFDIYLRGSASRMQPSFGAADGEYGAGVRYRMFPFAERKRKVDCYGEAIDTSRWLSRRRKMEAEQEAKLDPEARAPRTRRSAPAPEPPSKYVTEQVTTAIRCRIAFIDMQGLSDGRAVKTLLPQLQPRRLVMVNGDTATDADMVETLSSVRSLQGEIHAVPVGATIRIGALTNAYNVRLGDSLMSALRWSSIEGYNVVHLHGITQGSDGDEVLTLVGAPEDSAASDSQRVPGTLYIGDLKLSSLKSTLSRKHNMRADFAGEGVLVCGGDMGSAEPMRNITVTKEGTGRIVIEGNLGLSLSHVRDSVHALYAQVDK</sequence>
<dbReference type="InterPro" id="IPR027075">
    <property type="entry name" value="CPSF2"/>
</dbReference>
<comment type="subcellular location">
    <subcellularLocation>
        <location evidence="1 4">Nucleus</location>
    </subcellularLocation>
</comment>
<dbReference type="GO" id="GO:0003723">
    <property type="term" value="F:RNA binding"/>
    <property type="evidence" value="ECO:0007669"/>
    <property type="project" value="UniProtKB-KW"/>
</dbReference>
<feature type="compositionally biased region" description="Basic and acidic residues" evidence="5">
    <location>
        <begin position="475"/>
        <end position="496"/>
    </location>
</feature>
<organism evidence="7 8">
    <name type="scientific">Malassezia cuniculi</name>
    <dbReference type="NCBI Taxonomy" id="948313"/>
    <lineage>
        <taxon>Eukaryota</taxon>
        <taxon>Fungi</taxon>
        <taxon>Dikarya</taxon>
        <taxon>Basidiomycota</taxon>
        <taxon>Ustilaginomycotina</taxon>
        <taxon>Malasseziomycetes</taxon>
        <taxon>Malasseziales</taxon>
        <taxon>Malasseziaceae</taxon>
        <taxon>Malassezia</taxon>
    </lineage>
</organism>
<evidence type="ECO:0000313" key="7">
    <source>
        <dbReference type="EMBL" id="WFD34756.1"/>
    </source>
</evidence>
<dbReference type="Gene3D" id="3.60.15.10">
    <property type="entry name" value="Ribonuclease Z/Hydroxyacylglutathione hydrolase-like"/>
    <property type="match status" value="1"/>
</dbReference>
<dbReference type="SUPFAM" id="SSF56281">
    <property type="entry name" value="Metallo-hydrolase/oxidoreductase"/>
    <property type="match status" value="1"/>
</dbReference>
<dbReference type="Pfam" id="PF13299">
    <property type="entry name" value="CPSF100_C"/>
    <property type="match status" value="1"/>
</dbReference>
<evidence type="ECO:0000256" key="4">
    <source>
        <dbReference type="RuleBase" id="RU365006"/>
    </source>
</evidence>
<gene>
    <name evidence="7" type="ORF">MCUN1_001600</name>
</gene>
<dbReference type="InterPro" id="IPR025069">
    <property type="entry name" value="Cpsf2_C"/>
</dbReference>
<dbReference type="EMBL" id="CP119878">
    <property type="protein sequence ID" value="WFD34756.1"/>
    <property type="molecule type" value="Genomic_DNA"/>
</dbReference>
<dbReference type="InterPro" id="IPR036866">
    <property type="entry name" value="RibonucZ/Hydroxyglut_hydro"/>
</dbReference>
<evidence type="ECO:0000256" key="2">
    <source>
        <dbReference type="ARBA" id="ARBA00022664"/>
    </source>
</evidence>
<feature type="compositionally biased region" description="Basic and acidic residues" evidence="5">
    <location>
        <begin position="600"/>
        <end position="614"/>
    </location>
</feature>
<evidence type="ECO:0000256" key="3">
    <source>
        <dbReference type="ARBA" id="ARBA00023242"/>
    </source>
</evidence>
<evidence type="ECO:0000259" key="6">
    <source>
        <dbReference type="SMART" id="SM01027"/>
    </source>
</evidence>
<dbReference type="Pfam" id="PF16661">
    <property type="entry name" value="Lactamase_B_6"/>
    <property type="match status" value="1"/>
</dbReference>
<comment type="similarity">
    <text evidence="4">Belongs to the metallo-beta-lactamase superfamily. RNA-metabolizing metallo-beta-lactamase-like family. CPSF2/YSH1 subfamily.</text>
</comment>
<dbReference type="GO" id="GO:0006398">
    <property type="term" value="P:mRNA 3'-end processing by stem-loop binding and cleavage"/>
    <property type="evidence" value="ECO:0007669"/>
    <property type="project" value="InterPro"/>
</dbReference>
<evidence type="ECO:0000256" key="1">
    <source>
        <dbReference type="ARBA" id="ARBA00004123"/>
    </source>
</evidence>
<feature type="region of interest" description="Disordered" evidence="5">
    <location>
        <begin position="1"/>
        <end position="22"/>
    </location>
</feature>
<dbReference type="GO" id="GO:0005847">
    <property type="term" value="C:mRNA cleavage and polyadenylation specificity factor complex"/>
    <property type="evidence" value="ECO:0007669"/>
    <property type="project" value="InterPro"/>
</dbReference>
<dbReference type="InterPro" id="IPR035639">
    <property type="entry name" value="CPSF2_MBL"/>
</dbReference>
<dbReference type="CDD" id="cd16293">
    <property type="entry name" value="CPSF2-like_MBL-fold"/>
    <property type="match status" value="1"/>
</dbReference>